<evidence type="ECO:0000313" key="2">
    <source>
        <dbReference type="EMBL" id="NBR93403.1"/>
    </source>
</evidence>
<name>A0A965GBT0_9PROT</name>
<feature type="transmembrane region" description="Helical" evidence="1">
    <location>
        <begin position="104"/>
        <end position="123"/>
    </location>
</feature>
<evidence type="ECO:0000313" key="3">
    <source>
        <dbReference type="Proteomes" id="UP000740727"/>
    </source>
</evidence>
<dbReference type="Proteomes" id="UP000740727">
    <property type="component" value="Unassembled WGS sequence"/>
</dbReference>
<keyword evidence="1" id="KW-1133">Transmembrane helix</keyword>
<dbReference type="EMBL" id="RFXN01000004">
    <property type="protein sequence ID" value="NBR93403.1"/>
    <property type="molecule type" value="Genomic_DNA"/>
</dbReference>
<proteinExistence type="predicted"/>
<feature type="transmembrane region" description="Helical" evidence="1">
    <location>
        <begin position="6"/>
        <end position="25"/>
    </location>
</feature>
<dbReference type="AlphaFoldDB" id="A0A965GBT0"/>
<keyword evidence="1" id="KW-0472">Membrane</keyword>
<reference evidence="2" key="1">
    <citation type="submission" date="2018-10" db="EMBL/GenBank/DDBJ databases">
        <title>Iterative Subtractive Binning of Freshwater Chronoseries Metagenomes Recovers Nearly Complete Genomes from over Four Hundred Novel Species.</title>
        <authorList>
            <person name="Rodriguez-R L.M."/>
            <person name="Tsementzi D."/>
            <person name="Luo C."/>
            <person name="Konstantinidis K.T."/>
        </authorList>
    </citation>
    <scope>NUCLEOTIDE SEQUENCE</scope>
    <source>
        <strain evidence="2">WB5_2A_028</strain>
    </source>
</reference>
<organism evidence="2 3">
    <name type="scientific">Candidatus Fonsibacter lacus</name>
    <dbReference type="NCBI Taxonomy" id="2576439"/>
    <lineage>
        <taxon>Bacteria</taxon>
        <taxon>Pseudomonadati</taxon>
        <taxon>Pseudomonadota</taxon>
        <taxon>Alphaproteobacteria</taxon>
        <taxon>Candidatus Pelagibacterales</taxon>
        <taxon>Candidatus Pelagibacterales incertae sedis</taxon>
        <taxon>Candidatus Fonsibacter</taxon>
    </lineage>
</organism>
<evidence type="ECO:0000256" key="1">
    <source>
        <dbReference type="SAM" id="Phobius"/>
    </source>
</evidence>
<keyword evidence="1" id="KW-0812">Transmembrane</keyword>
<gene>
    <name evidence="2" type="ORF">EBT44_00835</name>
</gene>
<protein>
    <submittedName>
        <fullName evidence="2">Uncharacterized protein</fullName>
    </submittedName>
</protein>
<accession>A0A965GBT0</accession>
<feature type="transmembrane region" description="Helical" evidence="1">
    <location>
        <begin position="75"/>
        <end position="92"/>
    </location>
</feature>
<feature type="transmembrane region" description="Helical" evidence="1">
    <location>
        <begin position="37"/>
        <end position="55"/>
    </location>
</feature>
<sequence length="124" mass="13193">MEAVGNIFLVLHFVGLASLFGGFLAQMTSASKQITRGMLHGALLSLISGIAMVGIRYPLNEQDSNAFPLFNNGKMAVKLLIVVVILILGYTSRKKVKASGQGDATAWAAVGLLTLTNIVIAVFW</sequence>
<comment type="caution">
    <text evidence="2">The sequence shown here is derived from an EMBL/GenBank/DDBJ whole genome shotgun (WGS) entry which is preliminary data.</text>
</comment>